<proteinExistence type="inferred from homology"/>
<dbReference type="InterPro" id="IPR017853">
    <property type="entry name" value="GH"/>
</dbReference>
<dbReference type="PANTHER" id="PTHR32438:SF5">
    <property type="entry name" value="4-ALPHA-GLUCANOTRANSFERASE DPE1, CHLOROPLASTIC_AMYLOPLASTIC"/>
    <property type="match status" value="1"/>
</dbReference>
<keyword evidence="7 10" id="KW-0119">Carbohydrate metabolism</keyword>
<dbReference type="SUPFAM" id="SSF51445">
    <property type="entry name" value="(Trans)glycosidases"/>
    <property type="match status" value="1"/>
</dbReference>
<dbReference type="EC" id="2.4.1.25" evidence="3 10"/>
<dbReference type="AlphaFoldDB" id="A0A317ZFD7"/>
<dbReference type="Proteomes" id="UP000247099">
    <property type="component" value="Unassembled WGS sequence"/>
</dbReference>
<dbReference type="RefSeq" id="WP_110131137.1">
    <property type="nucleotide sequence ID" value="NZ_QHJQ01000005.1"/>
</dbReference>
<evidence type="ECO:0000256" key="6">
    <source>
        <dbReference type="ARBA" id="ARBA00022679"/>
    </source>
</evidence>
<dbReference type="Pfam" id="PF02446">
    <property type="entry name" value="Glyco_hydro_77"/>
    <property type="match status" value="1"/>
</dbReference>
<keyword evidence="6 10" id="KW-0808">Transferase</keyword>
<dbReference type="EMBL" id="QHJQ01000005">
    <property type="protein sequence ID" value="PXA04186.1"/>
    <property type="molecule type" value="Genomic_DNA"/>
</dbReference>
<dbReference type="GO" id="GO:0005975">
    <property type="term" value="P:carbohydrate metabolic process"/>
    <property type="evidence" value="ECO:0007669"/>
    <property type="project" value="InterPro"/>
</dbReference>
<dbReference type="NCBIfam" id="TIGR00217">
    <property type="entry name" value="malQ"/>
    <property type="match status" value="1"/>
</dbReference>
<evidence type="ECO:0000256" key="3">
    <source>
        <dbReference type="ARBA" id="ARBA00012560"/>
    </source>
</evidence>
<dbReference type="PANTHER" id="PTHR32438">
    <property type="entry name" value="4-ALPHA-GLUCANOTRANSFERASE DPE1, CHLOROPLASTIC/AMYLOPLASTIC"/>
    <property type="match status" value="1"/>
</dbReference>
<evidence type="ECO:0000256" key="7">
    <source>
        <dbReference type="ARBA" id="ARBA00023277"/>
    </source>
</evidence>
<evidence type="ECO:0000256" key="2">
    <source>
        <dbReference type="ARBA" id="ARBA00005684"/>
    </source>
</evidence>
<sequence length="509" mass="57174">MNSDTPLYNWLNERMAGALLHVSSLPSSTGIGNLGAGAYKFVDFLESTGLKIWQICPLGPTGYGDSPYQCFSAFAGNPYFIDLEPLIEAGLLADRDVAPLRELPQGQVDYGWLYSEFWPILDAAYAAFAQSGADELLDYGSIAAFRDKQAYWLEDYALYTAIKAENKGACWLDWPERDRDYKKARKRRKTKALKASMEAQIFFQYVFYAQLGKLRAYAGENDVQILGDLPIFVALDSADVWSHPELFQLDNKLQPSAVAGVPPDYFSKDGQLWGNPLYDWKKHVASGFEWWIERIQSTLSFYDIIRIDHFRGFESYWSVPAGETTARNGKWIKSPGLELFHAIKDACLDARIVAEDLGVITPEVTALRKKTGLPGMAVLQFAFGGEDDNAYLPHNVTPNSVIYTGTHDNDTTVGWYASESEPVRDHVRRYLSIPGDDIAYDLIRAAVRSTANLAVVPLQDFMQLDDSARLNKPGSAAGNWQWRYLPEQLDELSAERAQNIRDLLSSYGR</sequence>
<dbReference type="OrthoDB" id="9811841at2"/>
<evidence type="ECO:0000256" key="10">
    <source>
        <dbReference type="RuleBase" id="RU361207"/>
    </source>
</evidence>
<dbReference type="FunCoup" id="A0A317ZFD7">
    <property type="interactions" value="190"/>
</dbReference>
<dbReference type="Gene3D" id="3.20.20.80">
    <property type="entry name" value="Glycosidases"/>
    <property type="match status" value="1"/>
</dbReference>
<evidence type="ECO:0000256" key="8">
    <source>
        <dbReference type="ARBA" id="ARBA00031423"/>
    </source>
</evidence>
<organism evidence="11 12">
    <name type="scientific">Coraliomargarita sinensis</name>
    <dbReference type="NCBI Taxonomy" id="2174842"/>
    <lineage>
        <taxon>Bacteria</taxon>
        <taxon>Pseudomonadati</taxon>
        <taxon>Verrucomicrobiota</taxon>
        <taxon>Opitutia</taxon>
        <taxon>Puniceicoccales</taxon>
        <taxon>Coraliomargaritaceae</taxon>
        <taxon>Coraliomargarita</taxon>
    </lineage>
</organism>
<comment type="caution">
    <text evidence="11">The sequence shown here is derived from an EMBL/GenBank/DDBJ whole genome shotgun (WGS) entry which is preliminary data.</text>
</comment>
<dbReference type="InParanoid" id="A0A317ZFD7"/>
<dbReference type="GO" id="GO:0004134">
    <property type="term" value="F:4-alpha-glucanotransferase activity"/>
    <property type="evidence" value="ECO:0007669"/>
    <property type="project" value="UniProtKB-EC"/>
</dbReference>
<gene>
    <name evidence="11" type="primary">malQ</name>
    <name evidence="11" type="ORF">DDZ13_09120</name>
</gene>
<keyword evidence="5 10" id="KW-0328">Glycosyltransferase</keyword>
<reference evidence="11 12" key="1">
    <citation type="submission" date="2018-05" db="EMBL/GenBank/DDBJ databases">
        <title>Coraliomargarita sinensis sp. nov., isolated from a marine solar saltern.</title>
        <authorList>
            <person name="Zhou L.Y."/>
        </authorList>
    </citation>
    <scope>NUCLEOTIDE SEQUENCE [LARGE SCALE GENOMIC DNA]</scope>
    <source>
        <strain evidence="11 12">WN38</strain>
    </source>
</reference>
<protein>
    <recommendedName>
        <fullName evidence="4 10">4-alpha-glucanotransferase</fullName>
        <ecNumber evidence="3 10">2.4.1.25</ecNumber>
    </recommendedName>
    <alternativeName>
        <fullName evidence="8 10">Amylomaltase</fullName>
    </alternativeName>
    <alternativeName>
        <fullName evidence="9 10">Disproportionating enzyme</fullName>
    </alternativeName>
</protein>
<evidence type="ECO:0000256" key="5">
    <source>
        <dbReference type="ARBA" id="ARBA00022676"/>
    </source>
</evidence>
<evidence type="ECO:0000256" key="9">
    <source>
        <dbReference type="ARBA" id="ARBA00031501"/>
    </source>
</evidence>
<evidence type="ECO:0000313" key="12">
    <source>
        <dbReference type="Proteomes" id="UP000247099"/>
    </source>
</evidence>
<evidence type="ECO:0000256" key="1">
    <source>
        <dbReference type="ARBA" id="ARBA00000439"/>
    </source>
</evidence>
<accession>A0A317ZFD7</accession>
<evidence type="ECO:0000313" key="11">
    <source>
        <dbReference type="EMBL" id="PXA04186.1"/>
    </source>
</evidence>
<dbReference type="InterPro" id="IPR003385">
    <property type="entry name" value="Glyco_hydro_77"/>
</dbReference>
<comment type="catalytic activity">
    <reaction evidence="1 10">
        <text>Transfers a segment of a (1-&gt;4)-alpha-D-glucan to a new position in an acceptor, which may be glucose or a (1-&gt;4)-alpha-D-glucan.</text>
        <dbReference type="EC" id="2.4.1.25"/>
    </reaction>
</comment>
<comment type="similarity">
    <text evidence="2 10">Belongs to the disproportionating enzyme family.</text>
</comment>
<keyword evidence="12" id="KW-1185">Reference proteome</keyword>
<evidence type="ECO:0000256" key="4">
    <source>
        <dbReference type="ARBA" id="ARBA00020295"/>
    </source>
</evidence>
<name>A0A317ZFD7_9BACT</name>
<dbReference type="NCBIfam" id="NF011080">
    <property type="entry name" value="PRK14508.1-3"/>
    <property type="match status" value="1"/>
</dbReference>